<name>A0A179H0J2_PURLI</name>
<feature type="compositionally biased region" description="Low complexity" evidence="1">
    <location>
        <begin position="542"/>
        <end position="555"/>
    </location>
</feature>
<dbReference type="EMBL" id="LSBI01000008">
    <property type="protein sequence ID" value="OAQ83043.1"/>
    <property type="molecule type" value="Genomic_DNA"/>
</dbReference>
<dbReference type="AlphaFoldDB" id="A0A179H0J2"/>
<reference evidence="3" key="2">
    <citation type="submission" date="2023-11" db="EMBL/GenBank/DDBJ databases">
        <authorList>
            <person name="Beijen E."/>
            <person name="Ohm R.A."/>
        </authorList>
    </citation>
    <scope>NUCLEOTIDE SEQUENCE</scope>
    <source>
        <strain evidence="3">CBS 150709</strain>
    </source>
</reference>
<evidence type="ECO:0000259" key="2">
    <source>
        <dbReference type="Pfam" id="PF07000"/>
    </source>
</evidence>
<dbReference type="InterPro" id="IPR010733">
    <property type="entry name" value="DUF1308"/>
</dbReference>
<feature type="region of interest" description="Disordered" evidence="1">
    <location>
        <begin position="1"/>
        <end position="32"/>
    </location>
</feature>
<evidence type="ECO:0000313" key="3">
    <source>
        <dbReference type="EMBL" id="KAK4088212.1"/>
    </source>
</evidence>
<dbReference type="Proteomes" id="UP000078240">
    <property type="component" value="Unassembled WGS sequence"/>
</dbReference>
<dbReference type="KEGG" id="plj:28890968"/>
<evidence type="ECO:0000313" key="7">
    <source>
        <dbReference type="Proteomes" id="UP001287286"/>
    </source>
</evidence>
<sequence>MGGTRMHDGANQDALKPVSRPAPCDDATTRETVSQTVEDTLAALQSLAPQVEQLLDSLKDKVKSVQTTGLPAFLRDLNKIQLSLEEMRSDLAATLDGPKLKALGRRLEVCTVNASHSRTKWDIVKKRKSLVAVSQSFQGSDKNARKREIARVAGLRGRDKQRLHRTLKEQAKVEVDVVDGGAEWLDIRTLQSDRLARQMTDSGWGWGEHSVGDDVDESEWEDVPLAKQVRRLAAAARMNRHEYRVPRVRVVLPNIERRGNDDVDVLLDQLSRVDPGIQVIFETQDGDFLQQPPPPLPKAIENLLGSEFDGLTQTLNLDHTILVDLISDITHSRLQPQPWQEETTRAQIVEENQSEGGAMARMLYPILDGRELVCTKEAAEHFHEVLKTVGTSTERERGRLLVPLDDETTAMSDTAIRSRFMELSIHQLPATVQMPVRVLDQDWDWLLMERAVSEGRLPPVALDVARCAGFKSSKLSTYMHGWATDEVTVTSNKEVRGQIRTWVEANRRDDSDYGPRIWRVDVTRNLLAKSATPRGATPPEYGSGAADWGGSAGVAETRQVVRHEGVQ</sequence>
<gene>
    <name evidence="3" type="ORF">Purlil1_7405</name>
    <name evidence="4" type="ORF">VFPBJ_10225</name>
    <name evidence="5" type="ORF">VFPFJ_08846</name>
</gene>
<evidence type="ECO:0000313" key="6">
    <source>
        <dbReference type="Proteomes" id="UP000078340"/>
    </source>
</evidence>
<protein>
    <recommendedName>
        <fullName evidence="2">DUF1308 domain-containing protein</fullName>
    </recommendedName>
</protein>
<keyword evidence="7" id="KW-1185">Reference proteome</keyword>
<reference evidence="3 7" key="3">
    <citation type="journal article" date="2024" name="Microbiol. Resour. Announc.">
        <title>Genome annotations for the ascomycete fungi Trichoderma harzianum, Trichoderma aggressivum, and Purpureocillium lilacinum.</title>
        <authorList>
            <person name="Beijen E.P.W."/>
            <person name="Ohm R.A."/>
        </authorList>
    </citation>
    <scope>NUCLEOTIDE SEQUENCE [LARGE SCALE GENOMIC DNA]</scope>
    <source>
        <strain evidence="3 7">CBS 150709</strain>
    </source>
</reference>
<dbReference type="PANTHER" id="PTHR13379">
    <property type="entry name" value="UNCHARACTERIZED DUF1308"/>
    <property type="match status" value="1"/>
</dbReference>
<dbReference type="Pfam" id="PF07000">
    <property type="entry name" value="DUF1308"/>
    <property type="match status" value="1"/>
</dbReference>
<organism evidence="5 6">
    <name type="scientific">Purpureocillium lilacinum</name>
    <name type="common">Paecilomyces lilacinus</name>
    <dbReference type="NCBI Taxonomy" id="33203"/>
    <lineage>
        <taxon>Eukaryota</taxon>
        <taxon>Fungi</taxon>
        <taxon>Dikarya</taxon>
        <taxon>Ascomycota</taxon>
        <taxon>Pezizomycotina</taxon>
        <taxon>Sordariomycetes</taxon>
        <taxon>Hypocreomycetidae</taxon>
        <taxon>Hypocreales</taxon>
        <taxon>Ophiocordycipitaceae</taxon>
        <taxon>Purpureocillium</taxon>
    </lineage>
</organism>
<evidence type="ECO:0000313" key="5">
    <source>
        <dbReference type="EMBL" id="OAQ83043.1"/>
    </source>
</evidence>
<dbReference type="STRING" id="33203.A0A179H0J2"/>
<feature type="region of interest" description="Disordered" evidence="1">
    <location>
        <begin position="530"/>
        <end position="567"/>
    </location>
</feature>
<feature type="compositionally biased region" description="Basic and acidic residues" evidence="1">
    <location>
        <begin position="1"/>
        <end position="10"/>
    </location>
</feature>
<proteinExistence type="predicted"/>
<dbReference type="Proteomes" id="UP001287286">
    <property type="component" value="Unassembled WGS sequence"/>
</dbReference>
<feature type="domain" description="DUF1308" evidence="2">
    <location>
        <begin position="315"/>
        <end position="402"/>
    </location>
</feature>
<dbReference type="OMA" id="RHEYRIP"/>
<dbReference type="RefSeq" id="XP_018175671.1">
    <property type="nucleotide sequence ID" value="XM_018325919.1"/>
</dbReference>
<evidence type="ECO:0000313" key="4">
    <source>
        <dbReference type="EMBL" id="OAQ74930.1"/>
    </source>
</evidence>
<evidence type="ECO:0000256" key="1">
    <source>
        <dbReference type="SAM" id="MobiDB-lite"/>
    </source>
</evidence>
<comment type="caution">
    <text evidence="5">The sequence shown here is derived from an EMBL/GenBank/DDBJ whole genome shotgun (WGS) entry which is preliminary data.</text>
</comment>
<reference evidence="5 6" key="1">
    <citation type="submission" date="2016-02" db="EMBL/GenBank/DDBJ databases">
        <title>Biosynthesis of antibiotic leucinostatins and their inhibition on Phytophthora in bio-control Purpureocillium lilacinum.</title>
        <authorList>
            <person name="Wang G."/>
            <person name="Liu Z."/>
            <person name="Lin R."/>
            <person name="Li E."/>
            <person name="Mao Z."/>
            <person name="Ling J."/>
            <person name="Yin W."/>
            <person name="Xie B."/>
        </authorList>
    </citation>
    <scope>NUCLEOTIDE SEQUENCE [LARGE SCALE GENOMIC DNA]</scope>
    <source>
        <strain evidence="4">PLBJ-1</strain>
        <strain evidence="5">PLFJ-1</strain>
    </source>
</reference>
<dbReference type="GeneID" id="28890968"/>
<dbReference type="Proteomes" id="UP000078340">
    <property type="component" value="Unassembled WGS sequence"/>
</dbReference>
<dbReference type="EMBL" id="JAWRVI010000026">
    <property type="protein sequence ID" value="KAK4088212.1"/>
    <property type="molecule type" value="Genomic_DNA"/>
</dbReference>
<dbReference type="EMBL" id="LSBH01000009">
    <property type="protein sequence ID" value="OAQ74930.1"/>
    <property type="molecule type" value="Genomic_DNA"/>
</dbReference>
<dbReference type="PANTHER" id="PTHR13379:SF0">
    <property type="entry name" value="UPF0415 PROTEIN C7ORF25"/>
    <property type="match status" value="1"/>
</dbReference>
<accession>A0A179H0J2</accession>